<keyword evidence="5" id="KW-0067">ATP-binding</keyword>
<dbReference type="Pfam" id="PF00512">
    <property type="entry name" value="HisKA"/>
    <property type="match status" value="1"/>
</dbReference>
<dbReference type="InterPro" id="IPR036097">
    <property type="entry name" value="HisK_dim/P_sf"/>
</dbReference>
<dbReference type="PROSITE" id="PS50109">
    <property type="entry name" value="HIS_KIN"/>
    <property type="match status" value="1"/>
</dbReference>
<dbReference type="SMART" id="SM00387">
    <property type="entry name" value="HATPase_c"/>
    <property type="match status" value="1"/>
</dbReference>
<dbReference type="InterPro" id="IPR003018">
    <property type="entry name" value="GAF"/>
</dbReference>
<dbReference type="InterPro" id="IPR005467">
    <property type="entry name" value="His_kinase_dom"/>
</dbReference>
<evidence type="ECO:0000256" key="4">
    <source>
        <dbReference type="ARBA" id="ARBA00022777"/>
    </source>
</evidence>
<keyword evidence="2" id="KW-0808">Transferase</keyword>
<keyword evidence="4" id="KW-0418">Kinase</keyword>
<keyword evidence="6" id="KW-0902">Two-component regulatory system</keyword>
<evidence type="ECO:0008006" key="11">
    <source>
        <dbReference type="Google" id="ProtNLM"/>
    </source>
</evidence>
<dbReference type="SUPFAM" id="SSF55874">
    <property type="entry name" value="ATPase domain of HSP90 chaperone/DNA topoisomerase II/histidine kinase"/>
    <property type="match status" value="1"/>
</dbReference>
<organism evidence="10">
    <name type="scientific">hydrothermal vent metagenome</name>
    <dbReference type="NCBI Taxonomy" id="652676"/>
    <lineage>
        <taxon>unclassified sequences</taxon>
        <taxon>metagenomes</taxon>
        <taxon>ecological metagenomes</taxon>
    </lineage>
</organism>
<evidence type="ECO:0000256" key="7">
    <source>
        <dbReference type="SAM" id="Coils"/>
    </source>
</evidence>
<dbReference type="SUPFAM" id="SSF55785">
    <property type="entry name" value="PYP-like sensor domain (PAS domain)"/>
    <property type="match status" value="1"/>
</dbReference>
<evidence type="ECO:0000256" key="2">
    <source>
        <dbReference type="ARBA" id="ARBA00022679"/>
    </source>
</evidence>
<protein>
    <recommendedName>
        <fullName evidence="11">Histidine kinase</fullName>
    </recommendedName>
</protein>
<dbReference type="GO" id="GO:0005524">
    <property type="term" value="F:ATP binding"/>
    <property type="evidence" value="ECO:0007669"/>
    <property type="project" value="UniProtKB-KW"/>
</dbReference>
<dbReference type="CDD" id="cd00082">
    <property type="entry name" value="HisKA"/>
    <property type="match status" value="1"/>
</dbReference>
<dbReference type="InterPro" id="IPR000014">
    <property type="entry name" value="PAS"/>
</dbReference>
<dbReference type="SMART" id="SM00388">
    <property type="entry name" value="HisKA"/>
    <property type="match status" value="1"/>
</dbReference>
<dbReference type="Gene3D" id="3.30.450.20">
    <property type="entry name" value="PAS domain"/>
    <property type="match status" value="1"/>
</dbReference>
<dbReference type="PANTHER" id="PTHR43065:SF10">
    <property type="entry name" value="PEROXIDE STRESS-ACTIVATED HISTIDINE KINASE MAK3"/>
    <property type="match status" value="1"/>
</dbReference>
<proteinExistence type="predicted"/>
<keyword evidence="3" id="KW-0547">Nucleotide-binding</keyword>
<evidence type="ECO:0000259" key="8">
    <source>
        <dbReference type="PROSITE" id="PS50109"/>
    </source>
</evidence>
<dbReference type="CDD" id="cd00130">
    <property type="entry name" value="PAS"/>
    <property type="match status" value="1"/>
</dbReference>
<feature type="domain" description="PAS" evidence="9">
    <location>
        <begin position="229"/>
        <end position="282"/>
    </location>
</feature>
<dbReference type="InterPro" id="IPR003594">
    <property type="entry name" value="HATPase_dom"/>
</dbReference>
<name>A0A3B1BIX2_9ZZZZ</name>
<dbReference type="InterPro" id="IPR029016">
    <property type="entry name" value="GAF-like_dom_sf"/>
</dbReference>
<dbReference type="Pfam" id="PF13185">
    <property type="entry name" value="GAF_2"/>
    <property type="match status" value="1"/>
</dbReference>
<dbReference type="InterPro" id="IPR004358">
    <property type="entry name" value="Sig_transdc_His_kin-like_C"/>
</dbReference>
<dbReference type="SMART" id="SM00091">
    <property type="entry name" value="PAS"/>
    <property type="match status" value="1"/>
</dbReference>
<gene>
    <name evidence="10" type="ORF">MNBD_NITROSPINAE01-1531</name>
</gene>
<dbReference type="NCBIfam" id="TIGR00229">
    <property type="entry name" value="sensory_box"/>
    <property type="match status" value="1"/>
</dbReference>
<dbReference type="SUPFAM" id="SSF55781">
    <property type="entry name" value="GAF domain-like"/>
    <property type="match status" value="1"/>
</dbReference>
<keyword evidence="1" id="KW-0597">Phosphoprotein</keyword>
<dbReference type="Gene3D" id="3.30.450.40">
    <property type="match status" value="1"/>
</dbReference>
<dbReference type="SMART" id="SM00065">
    <property type="entry name" value="GAF"/>
    <property type="match status" value="1"/>
</dbReference>
<evidence type="ECO:0000313" key="10">
    <source>
        <dbReference type="EMBL" id="VAX18296.1"/>
    </source>
</evidence>
<dbReference type="GO" id="GO:0000155">
    <property type="term" value="F:phosphorelay sensor kinase activity"/>
    <property type="evidence" value="ECO:0007669"/>
    <property type="project" value="InterPro"/>
</dbReference>
<dbReference type="PANTHER" id="PTHR43065">
    <property type="entry name" value="SENSOR HISTIDINE KINASE"/>
    <property type="match status" value="1"/>
</dbReference>
<dbReference type="PRINTS" id="PR00344">
    <property type="entry name" value="BCTRLSENSOR"/>
</dbReference>
<dbReference type="Pfam" id="PF02518">
    <property type="entry name" value="HATPase_c"/>
    <property type="match status" value="1"/>
</dbReference>
<keyword evidence="7" id="KW-0175">Coiled coil</keyword>
<dbReference type="InterPro" id="IPR035965">
    <property type="entry name" value="PAS-like_dom_sf"/>
</dbReference>
<evidence type="ECO:0000256" key="5">
    <source>
        <dbReference type="ARBA" id="ARBA00022840"/>
    </source>
</evidence>
<dbReference type="Gene3D" id="3.30.565.10">
    <property type="entry name" value="Histidine kinase-like ATPase, C-terminal domain"/>
    <property type="match status" value="1"/>
</dbReference>
<dbReference type="Gene3D" id="1.10.287.130">
    <property type="match status" value="1"/>
</dbReference>
<feature type="domain" description="Histidine kinase" evidence="8">
    <location>
        <begin position="387"/>
        <end position="603"/>
    </location>
</feature>
<evidence type="ECO:0000256" key="6">
    <source>
        <dbReference type="ARBA" id="ARBA00023012"/>
    </source>
</evidence>
<dbReference type="PROSITE" id="PS50112">
    <property type="entry name" value="PAS"/>
    <property type="match status" value="1"/>
</dbReference>
<accession>A0A3B1BIX2</accession>
<dbReference type="EMBL" id="UOGC01000067">
    <property type="protein sequence ID" value="VAX18296.1"/>
    <property type="molecule type" value="Genomic_DNA"/>
</dbReference>
<dbReference type="InterPro" id="IPR036890">
    <property type="entry name" value="HATPase_C_sf"/>
</dbReference>
<reference evidence="10" key="1">
    <citation type="submission" date="2018-06" db="EMBL/GenBank/DDBJ databases">
        <authorList>
            <person name="Zhirakovskaya E."/>
        </authorList>
    </citation>
    <scope>NUCLEOTIDE SEQUENCE</scope>
</reference>
<dbReference type="InterPro" id="IPR003661">
    <property type="entry name" value="HisK_dim/P_dom"/>
</dbReference>
<dbReference type="AlphaFoldDB" id="A0A3B1BIX2"/>
<evidence type="ECO:0000259" key="9">
    <source>
        <dbReference type="PROSITE" id="PS50112"/>
    </source>
</evidence>
<evidence type="ECO:0000256" key="3">
    <source>
        <dbReference type="ARBA" id="ARBA00022741"/>
    </source>
</evidence>
<feature type="coiled-coil region" evidence="7">
    <location>
        <begin position="340"/>
        <end position="371"/>
    </location>
</feature>
<dbReference type="Pfam" id="PF13426">
    <property type="entry name" value="PAS_9"/>
    <property type="match status" value="1"/>
</dbReference>
<sequence>MSKGDSQDNLLESIRRERDMYADTLALSNAAFKEKVKELSINKRIGDSMRWNLDRRRICTEIVDIIVDETICENCSLWLIDPDTGEMELVAAKGQKDSEASFYGSGEWNSSQFKFYAGVIGRVAKTGKPLLISDVTKNNVFINAKAHKAGDVTSLLCLPIKGEENVMGIVNMSHPDVGAFTREDELSLSLITNQASLAFASLLMFERLQNFNERLEQKVDTRTRELKFSENKYRSFTEHAGDAIFVVGRKSKIIEEANGRACGYTGYEKSELVGQDIRFLFDDKTKMFFDGILLEGHGRLEGKSLRKGDGSEIFVDVTVNTITTQTGEVAHLIIRDVTHRLSLEAKLRDYSEHLEDLVAKRTEELREAQGELLQASKMAALGEMASGVAHEINNPLAVIRGYAENIVDNMKRRGNDQETIEDLEDSLYTIITQADKCDKLTSTLLGLARRQEMVVAQVNLAQVIGQSIHFTSYKAKGRDITIEKHIPDDLPEIRSDANMLEQILINLYNNALDAVGDVGSVTTNAKASGSNVTITVKDNGPGISAEDIKKIFTPFFTTKPLGEGTGLGLPMCQRLARRLRGRLSVNSTPGAGATFTIELPLDINLNNN</sequence>
<evidence type="ECO:0000256" key="1">
    <source>
        <dbReference type="ARBA" id="ARBA00022553"/>
    </source>
</evidence>
<dbReference type="SUPFAM" id="SSF47384">
    <property type="entry name" value="Homodimeric domain of signal transducing histidine kinase"/>
    <property type="match status" value="1"/>
</dbReference>